<dbReference type="OrthoDB" id="3393036at2"/>
<dbReference type="Proteomes" id="UP000277671">
    <property type="component" value="Unassembled WGS sequence"/>
</dbReference>
<dbReference type="AlphaFoldDB" id="A0A495JKN4"/>
<proteinExistence type="predicted"/>
<name>A0A495JKN4_9ACTN</name>
<evidence type="ECO:0000313" key="2">
    <source>
        <dbReference type="Proteomes" id="UP000277671"/>
    </source>
</evidence>
<accession>A0A495JKN4</accession>
<keyword evidence="2" id="KW-1185">Reference proteome</keyword>
<dbReference type="EMBL" id="RBKT01000001">
    <property type="protein sequence ID" value="RKR89128.1"/>
    <property type="molecule type" value="Genomic_DNA"/>
</dbReference>
<reference evidence="1 2" key="1">
    <citation type="submission" date="2018-10" db="EMBL/GenBank/DDBJ databases">
        <title>Sequencing the genomes of 1000 actinobacteria strains.</title>
        <authorList>
            <person name="Klenk H.-P."/>
        </authorList>
    </citation>
    <scope>NUCLEOTIDE SEQUENCE [LARGE SCALE GENOMIC DNA]</scope>
    <source>
        <strain evidence="1 2">DSM 45175</strain>
    </source>
</reference>
<comment type="caution">
    <text evidence="1">The sequence shown here is derived from an EMBL/GenBank/DDBJ whole genome shotgun (WGS) entry which is preliminary data.</text>
</comment>
<organism evidence="1 2">
    <name type="scientific">Micromonospora pisi</name>
    <dbReference type="NCBI Taxonomy" id="589240"/>
    <lineage>
        <taxon>Bacteria</taxon>
        <taxon>Bacillati</taxon>
        <taxon>Actinomycetota</taxon>
        <taxon>Actinomycetes</taxon>
        <taxon>Micromonosporales</taxon>
        <taxon>Micromonosporaceae</taxon>
        <taxon>Micromonospora</taxon>
    </lineage>
</organism>
<dbReference type="RefSeq" id="WP_121157631.1">
    <property type="nucleotide sequence ID" value="NZ_RBKT01000001.1"/>
</dbReference>
<evidence type="ECO:0000313" key="1">
    <source>
        <dbReference type="EMBL" id="RKR89128.1"/>
    </source>
</evidence>
<evidence type="ECO:0008006" key="3">
    <source>
        <dbReference type="Google" id="ProtNLM"/>
    </source>
</evidence>
<protein>
    <recommendedName>
        <fullName evidence="3">Flavin reductase (DIM6/NTAB) family NADH-FMN oxidoreductase RutF</fullName>
    </recommendedName>
</protein>
<gene>
    <name evidence="1" type="ORF">BDK92_3466</name>
</gene>
<sequence>MNEPPPAPASHQPLRPLWVCRIDAYPWPCADARLHLTAEFRGRTLALTLFLATHYVEALGDLHTIDPELGAPPDSRVLYERFLGWVPVRRHE</sequence>